<evidence type="ECO:0000313" key="3">
    <source>
        <dbReference type="Proteomes" id="UP000092445"/>
    </source>
</evidence>
<reference evidence="3" key="1">
    <citation type="submission" date="2014-03" db="EMBL/GenBank/DDBJ databases">
        <authorList>
            <person name="Aksoy S."/>
            <person name="Warren W."/>
            <person name="Wilson R.K."/>
        </authorList>
    </citation>
    <scope>NUCLEOTIDE SEQUENCE [LARGE SCALE GENOMIC DNA]</scope>
    <source>
        <strain evidence="3">IAEA</strain>
    </source>
</reference>
<accession>A0A1B0A9P9</accession>
<keyword evidence="3" id="KW-1185">Reference proteome</keyword>
<evidence type="ECO:0000313" key="2">
    <source>
        <dbReference type="EnsemblMetazoa" id="GPAI038718-PA"/>
    </source>
</evidence>
<feature type="compositionally biased region" description="Low complexity" evidence="1">
    <location>
        <begin position="10"/>
        <end position="24"/>
    </location>
</feature>
<sequence>MAATLQQHCSTPPTNNVNINSNQQNPKLKRIVYSKYRELLGSYNDQANAYIETLPAYMVHKDNGFNLEVKSQATPEITADNDNDDDVER</sequence>
<evidence type="ECO:0000256" key="1">
    <source>
        <dbReference type="SAM" id="MobiDB-lite"/>
    </source>
</evidence>
<reference evidence="2" key="2">
    <citation type="submission" date="2020-05" db="UniProtKB">
        <authorList>
            <consortium name="EnsemblMetazoa"/>
        </authorList>
    </citation>
    <scope>IDENTIFICATION</scope>
    <source>
        <strain evidence="2">IAEA</strain>
    </source>
</reference>
<dbReference type="Proteomes" id="UP000092445">
    <property type="component" value="Unassembled WGS sequence"/>
</dbReference>
<dbReference type="AlphaFoldDB" id="A0A1B0A9P9"/>
<dbReference type="VEuPathDB" id="VectorBase:GPAI038718"/>
<dbReference type="EnsemblMetazoa" id="GPAI038718-RA">
    <property type="protein sequence ID" value="GPAI038718-PA"/>
    <property type="gene ID" value="GPAI038718"/>
</dbReference>
<protein>
    <submittedName>
        <fullName evidence="2">Uncharacterized protein</fullName>
    </submittedName>
</protein>
<feature type="region of interest" description="Disordered" evidence="1">
    <location>
        <begin position="1"/>
        <end position="24"/>
    </location>
</feature>
<proteinExistence type="predicted"/>
<organism evidence="2 3">
    <name type="scientific">Glossina pallidipes</name>
    <name type="common">Tsetse fly</name>
    <dbReference type="NCBI Taxonomy" id="7398"/>
    <lineage>
        <taxon>Eukaryota</taxon>
        <taxon>Metazoa</taxon>
        <taxon>Ecdysozoa</taxon>
        <taxon>Arthropoda</taxon>
        <taxon>Hexapoda</taxon>
        <taxon>Insecta</taxon>
        <taxon>Pterygota</taxon>
        <taxon>Neoptera</taxon>
        <taxon>Endopterygota</taxon>
        <taxon>Diptera</taxon>
        <taxon>Brachycera</taxon>
        <taxon>Muscomorpha</taxon>
        <taxon>Hippoboscoidea</taxon>
        <taxon>Glossinidae</taxon>
        <taxon>Glossina</taxon>
    </lineage>
</organism>
<name>A0A1B0A9P9_GLOPL</name>